<accession>A0ABR7GHT2</accession>
<evidence type="ECO:0000313" key="3">
    <source>
        <dbReference type="Proteomes" id="UP000643810"/>
    </source>
</evidence>
<sequence>MKKKVKVIIGIIIVVVLVIAIGKISSHRVNTLANWSFQYNDSTDDYSLFFALCDTKEREVAASGKVSIRIENENGQVVYEGKKAFDKSDFGTYDSKAAGEHFLADVRIGTDEMAEGSSENGTVYFTVSGSDYVFDEVRCEAYNLPTKEITIDVQELPQEICQKDWDGSVKAKLMITDVTYSTSSDMMAGITFSISGEKTFGSRTSLGYDMIDYQLCDGNGYVVDSGQIFIDKALGTGDKFTDDSLTIYDLIPGETYVLTFQDGAW</sequence>
<feature type="transmembrane region" description="Helical" evidence="1">
    <location>
        <begin position="7"/>
        <end position="24"/>
    </location>
</feature>
<keyword evidence="1" id="KW-1133">Transmembrane helix</keyword>
<comment type="caution">
    <text evidence="2">The sequence shown here is derived from an EMBL/GenBank/DDBJ whole genome shotgun (WGS) entry which is preliminary data.</text>
</comment>
<keyword evidence="1" id="KW-0472">Membrane</keyword>
<proteinExistence type="predicted"/>
<organism evidence="2 3">
    <name type="scientific">Roseburia lenta</name>
    <dbReference type="NCBI Taxonomy" id="2763061"/>
    <lineage>
        <taxon>Bacteria</taxon>
        <taxon>Bacillati</taxon>
        <taxon>Bacillota</taxon>
        <taxon>Clostridia</taxon>
        <taxon>Lachnospirales</taxon>
        <taxon>Lachnospiraceae</taxon>
        <taxon>Roseburia</taxon>
    </lineage>
</organism>
<keyword evidence="1" id="KW-0812">Transmembrane</keyword>
<evidence type="ECO:0000313" key="2">
    <source>
        <dbReference type="EMBL" id="MBC5686841.1"/>
    </source>
</evidence>
<dbReference type="Proteomes" id="UP000643810">
    <property type="component" value="Unassembled WGS sequence"/>
</dbReference>
<dbReference type="EMBL" id="JACOPG010000003">
    <property type="protein sequence ID" value="MBC5686841.1"/>
    <property type="molecule type" value="Genomic_DNA"/>
</dbReference>
<gene>
    <name evidence="2" type="ORF">H8R94_09540</name>
</gene>
<dbReference type="RefSeq" id="WP_186854519.1">
    <property type="nucleotide sequence ID" value="NZ_JACOPG010000003.1"/>
</dbReference>
<name>A0ABR7GHT2_9FIRM</name>
<evidence type="ECO:0008006" key="4">
    <source>
        <dbReference type="Google" id="ProtNLM"/>
    </source>
</evidence>
<protein>
    <recommendedName>
        <fullName evidence="4">Cohesin domain-containing protein</fullName>
    </recommendedName>
</protein>
<keyword evidence="3" id="KW-1185">Reference proteome</keyword>
<evidence type="ECO:0000256" key="1">
    <source>
        <dbReference type="SAM" id="Phobius"/>
    </source>
</evidence>
<reference evidence="2 3" key="1">
    <citation type="submission" date="2020-08" db="EMBL/GenBank/DDBJ databases">
        <title>Genome public.</title>
        <authorList>
            <person name="Liu C."/>
            <person name="Sun Q."/>
        </authorList>
    </citation>
    <scope>NUCLEOTIDE SEQUENCE [LARGE SCALE GENOMIC DNA]</scope>
    <source>
        <strain evidence="2 3">NSJ-9</strain>
    </source>
</reference>